<accession>A0AAE1NQG4</accession>
<protein>
    <submittedName>
        <fullName evidence="1">Uncharacterized protein</fullName>
    </submittedName>
</protein>
<reference evidence="1" key="1">
    <citation type="submission" date="2023-11" db="EMBL/GenBank/DDBJ databases">
        <title>Genome assemblies of two species of porcelain crab, Petrolisthes cinctipes and Petrolisthes manimaculis (Anomura: Porcellanidae).</title>
        <authorList>
            <person name="Angst P."/>
        </authorList>
    </citation>
    <scope>NUCLEOTIDE SEQUENCE</scope>
    <source>
        <strain evidence="1">PB745_02</strain>
        <tissue evidence="1">Gill</tissue>
    </source>
</reference>
<sequence length="72" mass="8071">MAFHSAHNTPSHTHAHDAHAMYMDARMDVLGVRCPELTGGRRDYDETHVAHGVDELCNVRCDGVVILTPIYR</sequence>
<dbReference type="Proteomes" id="UP001292094">
    <property type="component" value="Unassembled WGS sequence"/>
</dbReference>
<keyword evidence="2" id="KW-1185">Reference proteome</keyword>
<dbReference type="EMBL" id="JAWZYT010004427">
    <property type="protein sequence ID" value="KAK4293888.1"/>
    <property type="molecule type" value="Genomic_DNA"/>
</dbReference>
<gene>
    <name evidence="1" type="ORF">Pmani_033452</name>
</gene>
<name>A0AAE1NQG4_9EUCA</name>
<proteinExistence type="predicted"/>
<evidence type="ECO:0000313" key="1">
    <source>
        <dbReference type="EMBL" id="KAK4293888.1"/>
    </source>
</evidence>
<dbReference type="AlphaFoldDB" id="A0AAE1NQG4"/>
<organism evidence="1 2">
    <name type="scientific">Petrolisthes manimaculis</name>
    <dbReference type="NCBI Taxonomy" id="1843537"/>
    <lineage>
        <taxon>Eukaryota</taxon>
        <taxon>Metazoa</taxon>
        <taxon>Ecdysozoa</taxon>
        <taxon>Arthropoda</taxon>
        <taxon>Crustacea</taxon>
        <taxon>Multicrustacea</taxon>
        <taxon>Malacostraca</taxon>
        <taxon>Eumalacostraca</taxon>
        <taxon>Eucarida</taxon>
        <taxon>Decapoda</taxon>
        <taxon>Pleocyemata</taxon>
        <taxon>Anomura</taxon>
        <taxon>Galatheoidea</taxon>
        <taxon>Porcellanidae</taxon>
        <taxon>Petrolisthes</taxon>
    </lineage>
</organism>
<comment type="caution">
    <text evidence="1">The sequence shown here is derived from an EMBL/GenBank/DDBJ whole genome shotgun (WGS) entry which is preliminary data.</text>
</comment>
<evidence type="ECO:0000313" key="2">
    <source>
        <dbReference type="Proteomes" id="UP001292094"/>
    </source>
</evidence>